<dbReference type="RefSeq" id="XP_005091011.1">
    <property type="nucleotide sequence ID" value="XM_005090954.1"/>
</dbReference>
<protein>
    <submittedName>
        <fullName evidence="2">Uncharacterized protein LOC101852302</fullName>
    </submittedName>
</protein>
<proteinExistence type="predicted"/>
<accession>A0ABM0JD71</accession>
<dbReference type="GeneID" id="101852302"/>
<name>A0ABM0JD71_APLCA</name>
<dbReference type="Proteomes" id="UP000694888">
    <property type="component" value="Unplaced"/>
</dbReference>
<keyword evidence="1" id="KW-1185">Reference proteome</keyword>
<sequence>MTKCMQWTILGQMIGALDFKKILDMQCADKNIKYNCLGQIQVPANRAVVHGCVKNTVEAFKNESFHRRVCEINKNICICQDDFVRTCDAYTAWVYKQFTDPLLRKTCGSSVIIG</sequence>
<evidence type="ECO:0000313" key="1">
    <source>
        <dbReference type="Proteomes" id="UP000694888"/>
    </source>
</evidence>
<evidence type="ECO:0000313" key="2">
    <source>
        <dbReference type="RefSeq" id="XP_005091011.1"/>
    </source>
</evidence>
<reference evidence="2" key="1">
    <citation type="submission" date="2025-08" db="UniProtKB">
        <authorList>
            <consortium name="RefSeq"/>
        </authorList>
    </citation>
    <scope>IDENTIFICATION</scope>
</reference>
<gene>
    <name evidence="2" type="primary">LOC101852302</name>
</gene>
<organism evidence="1 2">
    <name type="scientific">Aplysia californica</name>
    <name type="common">California sea hare</name>
    <dbReference type="NCBI Taxonomy" id="6500"/>
    <lineage>
        <taxon>Eukaryota</taxon>
        <taxon>Metazoa</taxon>
        <taxon>Spiralia</taxon>
        <taxon>Lophotrochozoa</taxon>
        <taxon>Mollusca</taxon>
        <taxon>Gastropoda</taxon>
        <taxon>Heterobranchia</taxon>
        <taxon>Euthyneura</taxon>
        <taxon>Tectipleura</taxon>
        <taxon>Aplysiida</taxon>
        <taxon>Aplysioidea</taxon>
        <taxon>Aplysiidae</taxon>
        <taxon>Aplysia</taxon>
    </lineage>
</organism>